<protein>
    <submittedName>
        <fullName evidence="4">Uncharacterized protein</fullName>
    </submittedName>
</protein>
<feature type="chain" id="PRO_5039426997" evidence="1">
    <location>
        <begin position="25"/>
        <end position="387"/>
    </location>
</feature>
<organism evidence="4 5">
    <name type="scientific">Tsukamurella tyrosinosolvens</name>
    <dbReference type="NCBI Taxonomy" id="57704"/>
    <lineage>
        <taxon>Bacteria</taxon>
        <taxon>Bacillati</taxon>
        <taxon>Actinomycetota</taxon>
        <taxon>Actinomycetes</taxon>
        <taxon>Mycobacteriales</taxon>
        <taxon>Tsukamurellaceae</taxon>
        <taxon>Tsukamurella</taxon>
    </lineage>
</organism>
<proteinExistence type="predicted"/>
<dbReference type="Pfam" id="PF24092">
    <property type="entry name" value="DUF7373_C"/>
    <property type="match status" value="1"/>
</dbReference>
<evidence type="ECO:0000313" key="5">
    <source>
        <dbReference type="Proteomes" id="UP000182241"/>
    </source>
</evidence>
<dbReference type="PROSITE" id="PS51257">
    <property type="entry name" value="PROKAR_LIPOPROTEIN"/>
    <property type="match status" value="1"/>
</dbReference>
<evidence type="ECO:0000259" key="2">
    <source>
        <dbReference type="Pfam" id="PF24088"/>
    </source>
</evidence>
<feature type="domain" description="DUF7373" evidence="3">
    <location>
        <begin position="261"/>
        <end position="385"/>
    </location>
</feature>
<dbReference type="Pfam" id="PF24088">
    <property type="entry name" value="DUF7373"/>
    <property type="match status" value="1"/>
</dbReference>
<keyword evidence="1" id="KW-0732">Signal</keyword>
<dbReference type="Proteomes" id="UP000182241">
    <property type="component" value="Unassembled WGS sequence"/>
</dbReference>
<dbReference type="InterPro" id="IPR056463">
    <property type="entry name" value="DUF7373_C"/>
</dbReference>
<dbReference type="EMBL" id="FNSA01000003">
    <property type="protein sequence ID" value="SED42953.1"/>
    <property type="molecule type" value="Genomic_DNA"/>
</dbReference>
<feature type="signal peptide" evidence="1">
    <location>
        <begin position="1"/>
        <end position="24"/>
    </location>
</feature>
<dbReference type="AlphaFoldDB" id="A0A1H5AKP3"/>
<feature type="domain" description="DUF7373" evidence="2">
    <location>
        <begin position="52"/>
        <end position="240"/>
    </location>
</feature>
<sequence>MLRRSLCALGAALLLGGCSTTVPGSPVADPSGVPKPDTGSYATAPRQLAAMTEKMYIAAEAFRMVEIIPMATEVDPALRYGGRPSVGRIGTTVKSAFGDGVGVAVADMEVGAYISADDKAPGSDAKTSRSLVTGVFRFKDEASARAAVTNPAVLAPDKGFASDTQTPKKPETIPGYSEATAYSKTIGDSSSRAGLLASGRYVIAAWTNSSVDLIKKYFDLQVKSLVGFVPTPADKFSTLTRKDEDLLRYTLVEQSPTVYETTFSPRGYARFASDTTGATGDFDATGVDRIANAGNVVYRARDAAGASQLAVKFIAENTRFYPGGESSTVRGVPGGRCRAFPQYTGSKDKRTYCVVPVGRYLAEVSDMQEARAKQAIGASYLILQQAK</sequence>
<reference evidence="5" key="1">
    <citation type="submission" date="2016-10" db="EMBL/GenBank/DDBJ databases">
        <authorList>
            <person name="Varghese N."/>
            <person name="Submissions S."/>
        </authorList>
    </citation>
    <scope>NUCLEOTIDE SEQUENCE [LARGE SCALE GENOMIC DNA]</scope>
    <source>
        <strain evidence="5">DSM 44234</strain>
    </source>
</reference>
<dbReference type="STRING" id="57704.SAMN04489793_4932"/>
<accession>A0A1H5AKP3</accession>
<name>A0A1H5AKP3_TSUTY</name>
<dbReference type="RefSeq" id="WP_139286308.1">
    <property type="nucleotide sequence ID" value="NZ_CBDRGN010000002.1"/>
</dbReference>
<dbReference type="OrthoDB" id="4398318at2"/>
<evidence type="ECO:0000256" key="1">
    <source>
        <dbReference type="SAM" id="SignalP"/>
    </source>
</evidence>
<gene>
    <name evidence="4" type="ORF">SAMN04489793_4932</name>
</gene>
<keyword evidence="5" id="KW-1185">Reference proteome</keyword>
<evidence type="ECO:0000313" key="4">
    <source>
        <dbReference type="EMBL" id="SED42953.1"/>
    </source>
</evidence>
<dbReference type="InterPro" id="IPR055797">
    <property type="entry name" value="DUF7373"/>
</dbReference>
<evidence type="ECO:0000259" key="3">
    <source>
        <dbReference type="Pfam" id="PF24092"/>
    </source>
</evidence>